<organism evidence="1 2">
    <name type="scientific">Stylonychia lemnae</name>
    <name type="common">Ciliate</name>
    <dbReference type="NCBI Taxonomy" id="5949"/>
    <lineage>
        <taxon>Eukaryota</taxon>
        <taxon>Sar</taxon>
        <taxon>Alveolata</taxon>
        <taxon>Ciliophora</taxon>
        <taxon>Intramacronucleata</taxon>
        <taxon>Spirotrichea</taxon>
        <taxon>Stichotrichia</taxon>
        <taxon>Sporadotrichida</taxon>
        <taxon>Oxytrichidae</taxon>
        <taxon>Stylonychinae</taxon>
        <taxon>Stylonychia</taxon>
    </lineage>
</organism>
<dbReference type="EMBL" id="CCKQ01000984">
    <property type="protein sequence ID" value="CDW72073.1"/>
    <property type="molecule type" value="Genomic_DNA"/>
</dbReference>
<name>A0A077ZQ86_STYLE</name>
<sequence length="363" mass="41970">MLRELPGINNHKQQQPETKNVKALDEIPQFVFISEEETDQIQRNFDDVKTKRRDASLIFAVQKNGQNNNKNTLKLQYFGSRNMDYDYLMLSENQIRRLSDVFQYDQAQPYTGSTSTETSNGERILTIKNRLREKRSSMQLVQKQRGKFNESLSNINKGIFDTNSSSLKLNLLPSENDQKRSIDETFFDKTTKSNLSQRLLQKKKNQNLLDSTSVYSSDYFPELRHHTVADSTNLKTIDFKHQSTDSNIQKQQGLKGLNLPTNQSIENKDAVIHKDSMFEFILNKYSAQKRYENSTDFLGHQIVNYDAPSFSNQTIKSTQNISAITNTLNQQNDLSKNDVEAELQNNKKISFVDKLRNIKIIVS</sequence>
<evidence type="ECO:0000313" key="1">
    <source>
        <dbReference type="EMBL" id="CDW72073.1"/>
    </source>
</evidence>
<dbReference type="Proteomes" id="UP000039865">
    <property type="component" value="Unassembled WGS sequence"/>
</dbReference>
<keyword evidence="2" id="KW-1185">Reference proteome</keyword>
<proteinExistence type="predicted"/>
<dbReference type="AlphaFoldDB" id="A0A077ZQ86"/>
<evidence type="ECO:0000313" key="2">
    <source>
        <dbReference type="Proteomes" id="UP000039865"/>
    </source>
</evidence>
<dbReference type="InParanoid" id="A0A077ZQ86"/>
<accession>A0A077ZQ86</accession>
<protein>
    <submittedName>
        <fullName evidence="1">Uncharacterized protein</fullName>
    </submittedName>
</protein>
<gene>
    <name evidence="1" type="primary">Contig18377.g19519</name>
    <name evidence="1" type="ORF">STYLEM_1027</name>
</gene>
<reference evidence="1 2" key="1">
    <citation type="submission" date="2014-06" db="EMBL/GenBank/DDBJ databases">
        <authorList>
            <person name="Swart Estienne"/>
        </authorList>
    </citation>
    <scope>NUCLEOTIDE SEQUENCE [LARGE SCALE GENOMIC DNA]</scope>
    <source>
        <strain evidence="1 2">130c</strain>
    </source>
</reference>